<dbReference type="Proteomes" id="UP000037267">
    <property type="component" value="Unassembled WGS sequence"/>
</dbReference>
<dbReference type="OrthoDB" id="1723529at2"/>
<accession>A0A0L0WCI4</accession>
<feature type="transmembrane region" description="Helical" evidence="1">
    <location>
        <begin position="16"/>
        <end position="34"/>
    </location>
</feature>
<keyword evidence="3" id="KW-1185">Reference proteome</keyword>
<dbReference type="STRING" id="1503.CLPU_4c02230"/>
<evidence type="ECO:0000256" key="1">
    <source>
        <dbReference type="SAM" id="Phobius"/>
    </source>
</evidence>
<evidence type="ECO:0000313" key="2">
    <source>
        <dbReference type="EMBL" id="KNF09177.1"/>
    </source>
</evidence>
<name>A0A0L0WCI4_GOTPU</name>
<reference evidence="3" key="1">
    <citation type="submission" date="2015-07" db="EMBL/GenBank/DDBJ databases">
        <title>Draft genome sequence of the purine-degrading Gottschalkia purinilyticum DSM 1384 (formerly Clostridium purinilyticum).</title>
        <authorList>
            <person name="Poehlein A."/>
            <person name="Schiel-Bengelsdorf B."/>
            <person name="Bengelsdorf F.R."/>
            <person name="Daniel R."/>
            <person name="Duerre P."/>
        </authorList>
    </citation>
    <scope>NUCLEOTIDE SEQUENCE [LARGE SCALE GENOMIC DNA]</scope>
    <source>
        <strain evidence="3">DSM 1384</strain>
    </source>
</reference>
<evidence type="ECO:0008006" key="4">
    <source>
        <dbReference type="Google" id="ProtNLM"/>
    </source>
</evidence>
<dbReference type="AlphaFoldDB" id="A0A0L0WCI4"/>
<gene>
    <name evidence="2" type="ORF">CLPU_4c02230</name>
</gene>
<evidence type="ECO:0000313" key="3">
    <source>
        <dbReference type="Proteomes" id="UP000037267"/>
    </source>
</evidence>
<keyword evidence="1" id="KW-0812">Transmembrane</keyword>
<keyword evidence="1" id="KW-0472">Membrane</keyword>
<proteinExistence type="predicted"/>
<sequence>MPIIDKKGKLFGKVNILDLFIVLLIVVLGVGALYKVKGVKQNTSLGTKELNVRLYVKEREKFSLDKIKVGDVVKEYDTGIVFGKIKNIEVKPAIKEVKTGKGEIKKAEIPERYDLYIDIDANAVVNENSIVSGNKELRVGNRLLLKTKLYVLDSTVFVIKGQDI</sequence>
<organism evidence="2 3">
    <name type="scientific">Gottschalkia purinilytica</name>
    <name type="common">Clostridium purinilyticum</name>
    <dbReference type="NCBI Taxonomy" id="1503"/>
    <lineage>
        <taxon>Bacteria</taxon>
        <taxon>Bacillati</taxon>
        <taxon>Bacillota</taxon>
        <taxon>Tissierellia</taxon>
        <taxon>Tissierellales</taxon>
        <taxon>Gottschalkiaceae</taxon>
        <taxon>Gottschalkia</taxon>
    </lineage>
</organism>
<protein>
    <recommendedName>
        <fullName evidence="4">DUF4330 domain-containing protein</fullName>
    </recommendedName>
</protein>
<dbReference type="Pfam" id="PF14221">
    <property type="entry name" value="DUF4330"/>
    <property type="match status" value="1"/>
</dbReference>
<dbReference type="InterPro" id="IPR025480">
    <property type="entry name" value="DUF4330"/>
</dbReference>
<comment type="caution">
    <text evidence="2">The sequence shown here is derived from an EMBL/GenBank/DDBJ whole genome shotgun (WGS) entry which is preliminary data.</text>
</comment>
<keyword evidence="1" id="KW-1133">Transmembrane helix</keyword>
<dbReference type="RefSeq" id="WP_050354745.1">
    <property type="nucleotide sequence ID" value="NZ_LGSS01000004.1"/>
</dbReference>
<dbReference type="EMBL" id="LGSS01000004">
    <property type="protein sequence ID" value="KNF09177.1"/>
    <property type="molecule type" value="Genomic_DNA"/>
</dbReference>